<comment type="caution">
    <text evidence="2">The sequence shown here is derived from an EMBL/GenBank/DDBJ whole genome shotgun (WGS) entry which is preliminary data.</text>
</comment>
<dbReference type="EMBL" id="MRZV01000872">
    <property type="protein sequence ID" value="PIK43135.1"/>
    <property type="molecule type" value="Genomic_DNA"/>
</dbReference>
<evidence type="ECO:0000256" key="1">
    <source>
        <dbReference type="SAM" id="MobiDB-lite"/>
    </source>
</evidence>
<sequence length="274" mass="31381">MGLICPCGTGADQEERETHKTTSTGVSTQHVPKENCRQHRQKKPSSPSKKPLVVSGESTDSFRKLEHQRQAEGISHNPKDIKPCKPKNQTGLPRNEHHQRSRSSSSHHKRTGKDVQKHQHQRSHSSEARSAEKRTVLRNRREHHRQYGGTDDTKGVPNVKTKRDLPHSEVKKDHGKHRDTEVSISKSKGRSRHRETEVTVVKSEMKITRNSHSPKPEKEKKAKERLLPSTDPAKYVKVEEKKTQKYVKVEEKKTQRKPRSSTPAYVIPMSAMLK</sequence>
<feature type="region of interest" description="Disordered" evidence="1">
    <location>
        <begin position="249"/>
        <end position="274"/>
    </location>
</feature>
<name>A0A2G8K5B5_STIJA</name>
<accession>A0A2G8K5B5</accession>
<dbReference type="Proteomes" id="UP000230750">
    <property type="component" value="Unassembled WGS sequence"/>
</dbReference>
<feature type="region of interest" description="Disordered" evidence="1">
    <location>
        <begin position="1"/>
        <end position="234"/>
    </location>
</feature>
<dbReference type="OrthoDB" id="10645820at2759"/>
<feature type="compositionally biased region" description="Basic residues" evidence="1">
    <location>
        <begin position="97"/>
        <end position="111"/>
    </location>
</feature>
<protein>
    <submittedName>
        <fullName evidence="2">Uncharacterized protein</fullName>
    </submittedName>
</protein>
<evidence type="ECO:0000313" key="2">
    <source>
        <dbReference type="EMBL" id="PIK43135.1"/>
    </source>
</evidence>
<dbReference type="AlphaFoldDB" id="A0A2G8K5B5"/>
<proteinExistence type="predicted"/>
<feature type="compositionally biased region" description="Basic residues" evidence="1">
    <location>
        <begin position="136"/>
        <end position="146"/>
    </location>
</feature>
<reference evidence="2 3" key="1">
    <citation type="journal article" date="2017" name="PLoS Biol.">
        <title>The sea cucumber genome provides insights into morphological evolution and visceral regeneration.</title>
        <authorList>
            <person name="Zhang X."/>
            <person name="Sun L."/>
            <person name="Yuan J."/>
            <person name="Sun Y."/>
            <person name="Gao Y."/>
            <person name="Zhang L."/>
            <person name="Li S."/>
            <person name="Dai H."/>
            <person name="Hamel J.F."/>
            <person name="Liu C."/>
            <person name="Yu Y."/>
            <person name="Liu S."/>
            <person name="Lin W."/>
            <person name="Guo K."/>
            <person name="Jin S."/>
            <person name="Xu P."/>
            <person name="Storey K.B."/>
            <person name="Huan P."/>
            <person name="Zhang T."/>
            <person name="Zhou Y."/>
            <person name="Zhang J."/>
            <person name="Lin C."/>
            <person name="Li X."/>
            <person name="Xing L."/>
            <person name="Huo D."/>
            <person name="Sun M."/>
            <person name="Wang L."/>
            <person name="Mercier A."/>
            <person name="Li F."/>
            <person name="Yang H."/>
            <person name="Xiang J."/>
        </authorList>
    </citation>
    <scope>NUCLEOTIDE SEQUENCE [LARGE SCALE GENOMIC DNA]</scope>
    <source>
        <strain evidence="2">Shaxun</strain>
        <tissue evidence="2">Muscle</tissue>
    </source>
</reference>
<feature type="compositionally biased region" description="Basic and acidic residues" evidence="1">
    <location>
        <begin position="124"/>
        <end position="135"/>
    </location>
</feature>
<gene>
    <name evidence="2" type="ORF">BSL78_20008</name>
</gene>
<feature type="compositionally biased region" description="Polar residues" evidence="1">
    <location>
        <begin position="21"/>
        <end position="30"/>
    </location>
</feature>
<organism evidence="2 3">
    <name type="scientific">Stichopus japonicus</name>
    <name type="common">Sea cucumber</name>
    <dbReference type="NCBI Taxonomy" id="307972"/>
    <lineage>
        <taxon>Eukaryota</taxon>
        <taxon>Metazoa</taxon>
        <taxon>Echinodermata</taxon>
        <taxon>Eleutherozoa</taxon>
        <taxon>Echinozoa</taxon>
        <taxon>Holothuroidea</taxon>
        <taxon>Aspidochirotacea</taxon>
        <taxon>Aspidochirotida</taxon>
        <taxon>Stichopodidae</taxon>
        <taxon>Apostichopus</taxon>
    </lineage>
</organism>
<feature type="compositionally biased region" description="Basic and acidic residues" evidence="1">
    <location>
        <begin position="214"/>
        <end position="226"/>
    </location>
</feature>
<feature type="compositionally biased region" description="Basic and acidic residues" evidence="1">
    <location>
        <begin position="60"/>
        <end position="70"/>
    </location>
</feature>
<feature type="compositionally biased region" description="Basic and acidic residues" evidence="1">
    <location>
        <begin position="161"/>
        <end position="181"/>
    </location>
</feature>
<evidence type="ECO:0000313" key="3">
    <source>
        <dbReference type="Proteomes" id="UP000230750"/>
    </source>
</evidence>
<keyword evidence="3" id="KW-1185">Reference proteome</keyword>